<protein>
    <submittedName>
        <fullName evidence="2">Uncharacterized protein</fullName>
    </submittedName>
</protein>
<evidence type="ECO:0000313" key="1">
    <source>
        <dbReference type="EMBL" id="CAK7946656.1"/>
    </source>
</evidence>
<evidence type="ECO:0000313" key="3">
    <source>
        <dbReference type="Proteomes" id="UP001162060"/>
    </source>
</evidence>
<evidence type="ECO:0000313" key="2">
    <source>
        <dbReference type="EMBL" id="CAK7946666.1"/>
    </source>
</evidence>
<accession>A0AAV1VK46</accession>
<dbReference type="AlphaFoldDB" id="A0AAV1VK46"/>
<organism evidence="2 3">
    <name type="scientific">Peronospora matthiolae</name>
    <dbReference type="NCBI Taxonomy" id="2874970"/>
    <lineage>
        <taxon>Eukaryota</taxon>
        <taxon>Sar</taxon>
        <taxon>Stramenopiles</taxon>
        <taxon>Oomycota</taxon>
        <taxon>Peronosporomycetes</taxon>
        <taxon>Peronosporales</taxon>
        <taxon>Peronosporaceae</taxon>
        <taxon>Peronospora</taxon>
    </lineage>
</organism>
<reference evidence="2" key="1">
    <citation type="submission" date="2024-01" db="EMBL/GenBank/DDBJ databases">
        <authorList>
            <person name="Webb A."/>
        </authorList>
    </citation>
    <scope>NUCLEOTIDE SEQUENCE</scope>
    <source>
        <strain evidence="2">Pm1</strain>
    </source>
</reference>
<dbReference type="EMBL" id="CAKLBY020000374">
    <property type="protein sequence ID" value="CAK7946666.1"/>
    <property type="molecule type" value="Genomic_DNA"/>
</dbReference>
<comment type="caution">
    <text evidence="2">The sequence shown here is derived from an EMBL/GenBank/DDBJ whole genome shotgun (WGS) entry which is preliminary data.</text>
</comment>
<proteinExistence type="predicted"/>
<sequence>MQSEFSRVRSAAAHASRSRLVIGAAEPVAKDRDNFEMLSSIEETLILRLLTREVTAGRNTLSLHEIMVAAA</sequence>
<name>A0AAV1VK46_9STRA</name>
<dbReference type="EMBL" id="CAKLBY020000374">
    <property type="protein sequence ID" value="CAK7946656.1"/>
    <property type="molecule type" value="Genomic_DNA"/>
</dbReference>
<gene>
    <name evidence="1" type="ORF">PM001_LOCUS31806</name>
    <name evidence="2" type="ORF">PM001_LOCUS31816</name>
</gene>
<dbReference type="Proteomes" id="UP001162060">
    <property type="component" value="Unassembled WGS sequence"/>
</dbReference>